<dbReference type="AlphaFoldDB" id="A0AAW8W4Y0"/>
<evidence type="ECO:0000256" key="1">
    <source>
        <dbReference type="SAM" id="Phobius"/>
    </source>
</evidence>
<name>A0AAW8W4Y0_9LACO</name>
<evidence type="ECO:0000313" key="2">
    <source>
        <dbReference type="EMBL" id="MDT7013311.1"/>
    </source>
</evidence>
<keyword evidence="1" id="KW-1133">Transmembrane helix</keyword>
<reference evidence="2" key="1">
    <citation type="submission" date="2023-08" db="EMBL/GenBank/DDBJ databases">
        <authorList>
            <person name="Page C.A."/>
            <person name="Perez-Diaz I.M."/>
        </authorList>
    </citation>
    <scope>NUCLEOTIDE SEQUENCE</scope>
    <source>
        <strain evidence="2">3.8.38</strain>
    </source>
</reference>
<evidence type="ECO:0000313" key="3">
    <source>
        <dbReference type="Proteomes" id="UP001254075"/>
    </source>
</evidence>
<proteinExistence type="predicted"/>
<sequence length="206" mass="22627">MKNRWLLVVVIALFSGFLGGVVGVGLEIGNTNLGSLADWLSAIGTIGAVIVSLFLANRKDKPKFSIVLVKNPIGLAIGTFGSIIEVQNNGNLPINVTVKPEFSDNVEQQILHSDKPLGSAYVRLEQELQQTLKNEDGSSVDGERIYLGASETRRFSYDATKVIPFMRNKFYGTHISNWNINIIATNIDHSREVLTLGVDPDYDDVH</sequence>
<keyword evidence="1" id="KW-0472">Membrane</keyword>
<accession>A0AAW8W4Y0</accession>
<dbReference type="RefSeq" id="WP_313844490.1">
    <property type="nucleotide sequence ID" value="NZ_JAVLAM010000001.1"/>
</dbReference>
<protein>
    <submittedName>
        <fullName evidence="2">Uncharacterized protein</fullName>
    </submittedName>
</protein>
<keyword evidence="1" id="KW-0812">Transmembrane</keyword>
<comment type="caution">
    <text evidence="2">The sequence shown here is derived from an EMBL/GenBank/DDBJ whole genome shotgun (WGS) entry which is preliminary data.</text>
</comment>
<gene>
    <name evidence="2" type="ORF">RI532_02580</name>
</gene>
<organism evidence="2 3">
    <name type="scientific">Levilactobacillus namurensis</name>
    <dbReference type="NCBI Taxonomy" id="380393"/>
    <lineage>
        <taxon>Bacteria</taxon>
        <taxon>Bacillati</taxon>
        <taxon>Bacillota</taxon>
        <taxon>Bacilli</taxon>
        <taxon>Lactobacillales</taxon>
        <taxon>Lactobacillaceae</taxon>
        <taxon>Levilactobacillus</taxon>
    </lineage>
</organism>
<dbReference type="Proteomes" id="UP001254075">
    <property type="component" value="Unassembled WGS sequence"/>
</dbReference>
<dbReference type="EMBL" id="JAVLAM010000001">
    <property type="protein sequence ID" value="MDT7013311.1"/>
    <property type="molecule type" value="Genomic_DNA"/>
</dbReference>
<feature type="transmembrane region" description="Helical" evidence="1">
    <location>
        <begin position="39"/>
        <end position="56"/>
    </location>
</feature>